<keyword evidence="2" id="KW-0812">Transmembrane</keyword>
<dbReference type="InterPro" id="IPR013783">
    <property type="entry name" value="Ig-like_fold"/>
</dbReference>
<reference evidence="4 5" key="1">
    <citation type="submission" date="2019-08" db="EMBL/GenBank/DDBJ databases">
        <title>A chromosome-level genome assembly, high-density linkage maps, and genome scans reveal the genomic architecture of hybrid incompatibilities underlying speciation via character displacement in darters (Percidae: Etheostominae).</title>
        <authorList>
            <person name="Moran R.L."/>
            <person name="Catchen J.M."/>
            <person name="Fuller R.C."/>
        </authorList>
    </citation>
    <scope>NUCLEOTIDE SEQUENCE [LARGE SCALE GENOMIC DNA]</scope>
    <source>
        <strain evidence="4">EspeVRDwgs_2016</strain>
        <tissue evidence="4">Muscle</tissue>
    </source>
</reference>
<name>A0A5J5CM83_9PERO</name>
<feature type="region of interest" description="Disordered" evidence="1">
    <location>
        <begin position="279"/>
        <end position="311"/>
    </location>
</feature>
<keyword evidence="2" id="KW-0472">Membrane</keyword>
<feature type="chain" id="PRO_5023923727" description="Ig-like domain-containing protein" evidence="3">
    <location>
        <begin position="21"/>
        <end position="311"/>
    </location>
</feature>
<keyword evidence="5" id="KW-1185">Reference proteome</keyword>
<evidence type="ECO:0000256" key="2">
    <source>
        <dbReference type="SAM" id="Phobius"/>
    </source>
</evidence>
<evidence type="ECO:0008006" key="6">
    <source>
        <dbReference type="Google" id="ProtNLM"/>
    </source>
</evidence>
<sequence>MYVRIPALLWVALLPSFVSAVDHILGDKVTFEDTERCKKSGATLVQWLKHGGHRPVARWDEDWKPEPGYEDRLSPGHCVTLNRTNINDNGLYVLTCDPDPETRTSLYIAPASVALVRDGEPVVLEYHHVTAGKRGKFRIERHGELVLELDLSSSGGEMTCGTGFEGRLSVSPDWKVSGDLTVTLQRVRSEDQGDFFLYVQDEDKTRPREGVSAVRLKIREKIPDQTTHSPSPPPAAAAGMCLTQKEMITGIVVSIIVAVVLMALVAFCCCRRGPRFWKPNVPSGPDGTSPTPTDEAGVEMGPLAEGFLDSH</sequence>
<evidence type="ECO:0000256" key="1">
    <source>
        <dbReference type="SAM" id="MobiDB-lite"/>
    </source>
</evidence>
<dbReference type="EMBL" id="VOFY01000019">
    <property type="protein sequence ID" value="KAA8582734.1"/>
    <property type="molecule type" value="Genomic_DNA"/>
</dbReference>
<keyword evidence="3" id="KW-0732">Signal</keyword>
<keyword evidence="2" id="KW-1133">Transmembrane helix</keyword>
<evidence type="ECO:0000256" key="3">
    <source>
        <dbReference type="SAM" id="SignalP"/>
    </source>
</evidence>
<feature type="signal peptide" evidence="3">
    <location>
        <begin position="1"/>
        <end position="20"/>
    </location>
</feature>
<dbReference type="Gene3D" id="2.60.40.10">
    <property type="entry name" value="Immunoglobulins"/>
    <property type="match status" value="1"/>
</dbReference>
<feature type="non-terminal residue" evidence="4">
    <location>
        <position position="311"/>
    </location>
</feature>
<gene>
    <name evidence="4" type="ORF">FQN60_006405</name>
</gene>
<feature type="compositionally biased region" description="Low complexity" evidence="1">
    <location>
        <begin position="283"/>
        <end position="294"/>
    </location>
</feature>
<dbReference type="Proteomes" id="UP000327493">
    <property type="component" value="Chromosome 19"/>
</dbReference>
<comment type="caution">
    <text evidence="4">The sequence shown here is derived from an EMBL/GenBank/DDBJ whole genome shotgun (WGS) entry which is preliminary data.</text>
</comment>
<feature type="transmembrane region" description="Helical" evidence="2">
    <location>
        <begin position="247"/>
        <end position="270"/>
    </location>
</feature>
<organism evidence="4 5">
    <name type="scientific">Etheostoma spectabile</name>
    <name type="common">orangethroat darter</name>
    <dbReference type="NCBI Taxonomy" id="54343"/>
    <lineage>
        <taxon>Eukaryota</taxon>
        <taxon>Metazoa</taxon>
        <taxon>Chordata</taxon>
        <taxon>Craniata</taxon>
        <taxon>Vertebrata</taxon>
        <taxon>Euteleostomi</taxon>
        <taxon>Actinopterygii</taxon>
        <taxon>Neopterygii</taxon>
        <taxon>Teleostei</taxon>
        <taxon>Neoteleostei</taxon>
        <taxon>Acanthomorphata</taxon>
        <taxon>Eupercaria</taxon>
        <taxon>Perciformes</taxon>
        <taxon>Percoidei</taxon>
        <taxon>Percidae</taxon>
        <taxon>Etheostomatinae</taxon>
        <taxon>Etheostoma</taxon>
    </lineage>
</organism>
<evidence type="ECO:0000313" key="4">
    <source>
        <dbReference type="EMBL" id="KAA8582734.1"/>
    </source>
</evidence>
<accession>A0A5J5CM83</accession>
<proteinExistence type="predicted"/>
<dbReference type="AlphaFoldDB" id="A0A5J5CM83"/>
<protein>
    <recommendedName>
        <fullName evidence="6">Ig-like domain-containing protein</fullName>
    </recommendedName>
</protein>
<evidence type="ECO:0000313" key="5">
    <source>
        <dbReference type="Proteomes" id="UP000327493"/>
    </source>
</evidence>